<evidence type="ECO:0000256" key="2">
    <source>
        <dbReference type="ARBA" id="ARBA00022679"/>
    </source>
</evidence>
<evidence type="ECO:0000313" key="11">
    <source>
        <dbReference type="Proteomes" id="UP000294914"/>
    </source>
</evidence>
<dbReference type="InterPro" id="IPR029063">
    <property type="entry name" value="SAM-dependent_MTases_sf"/>
</dbReference>
<dbReference type="AlphaFoldDB" id="A0A4V3H3B3"/>
<reference evidence="10 11" key="1">
    <citation type="submission" date="2019-03" db="EMBL/GenBank/DDBJ databases">
        <title>Genomic Encyclopedia of Type Strains, Phase IV (KMG-IV): sequencing the most valuable type-strain genomes for metagenomic binning, comparative biology and taxonomic classification.</title>
        <authorList>
            <person name="Goeker M."/>
        </authorList>
    </citation>
    <scope>NUCLEOTIDE SEQUENCE [LARGE SCALE GENOMIC DNA]</scope>
    <source>
        <strain evidence="10 11">DSM 16326</strain>
    </source>
</reference>
<keyword evidence="11" id="KW-1185">Reference proteome</keyword>
<sequence length="284" mass="32152">MLPETEWFTEICDEAGSAFSFKIKEKLVEVQTGFQKIEIFETEKWGRLMAIDGFIMLTDRDNFLYHEMMSHPVLFTHPDPGRVLVIGGGDCGTLREVLQHPGVTSCEQVEIDEQVTRLSEQYFPELCSANNDPRAAFHFVDGIRWVKDAEPGHYDVIIVDSTDPIGPAQGLFTEQFYRDCHRALGEDGLLVQQSESPLIHQRLLKEMHTAMADAGFAAVNTLGFPQPVYPSGWWSATLAGKTSDLTRFREQDATQRPFETRYYNPGIHRAALAMPTFLHQQLGK</sequence>
<feature type="binding site" evidence="5">
    <location>
        <position position="90"/>
    </location>
    <ligand>
        <name>spermidine</name>
        <dbReference type="ChEBI" id="CHEBI:57834"/>
    </ligand>
</feature>
<dbReference type="GO" id="GO:0005829">
    <property type="term" value="C:cytosol"/>
    <property type="evidence" value="ECO:0007669"/>
    <property type="project" value="TreeGrafter"/>
</dbReference>
<dbReference type="InterPro" id="IPR030373">
    <property type="entry name" value="PABS_CS"/>
</dbReference>
<dbReference type="InterPro" id="IPR035246">
    <property type="entry name" value="Spermidine_synt_N"/>
</dbReference>
<dbReference type="HAMAP" id="MF_00198">
    <property type="entry name" value="Spermidine_synth"/>
    <property type="match status" value="1"/>
</dbReference>
<feature type="domain" description="PABS" evidence="9">
    <location>
        <begin position="5"/>
        <end position="241"/>
    </location>
</feature>
<comment type="pathway">
    <text evidence="5">Amine and polyamine biosynthesis; spermidine biosynthesis; spermidine from putrescine: step 1/1.</text>
</comment>
<evidence type="ECO:0000256" key="1">
    <source>
        <dbReference type="ARBA" id="ARBA00007867"/>
    </source>
</evidence>
<protein>
    <recommendedName>
        <fullName evidence="5">Polyamine aminopropyltransferase</fullName>
    </recommendedName>
    <alternativeName>
        <fullName evidence="5">Putrescine aminopropyltransferase</fullName>
        <shortName evidence="5">PAPT</shortName>
    </alternativeName>
    <alternativeName>
        <fullName evidence="5">Spermidine synthase</fullName>
        <shortName evidence="5">SPDS</shortName>
        <shortName evidence="5">SPDSY</shortName>
        <ecNumber evidence="5">2.5.1.16</ecNumber>
    </alternativeName>
</protein>
<name>A0A4V3H3B3_9GAMM</name>
<dbReference type="EMBL" id="SOQX01000012">
    <property type="protein sequence ID" value="TDX96889.1"/>
    <property type="molecule type" value="Genomic_DNA"/>
</dbReference>
<dbReference type="PROSITE" id="PS01330">
    <property type="entry name" value="PABS_1"/>
    <property type="match status" value="1"/>
</dbReference>
<comment type="similarity">
    <text evidence="1 5 7">Belongs to the spermidine/spermine synthase family.</text>
</comment>
<organism evidence="10 11">
    <name type="scientific">Thiohalophilus thiocyanatoxydans</name>
    <dbReference type="NCBI Taxonomy" id="381308"/>
    <lineage>
        <taxon>Bacteria</taxon>
        <taxon>Pseudomonadati</taxon>
        <taxon>Pseudomonadota</taxon>
        <taxon>Gammaproteobacteria</taxon>
        <taxon>Thiohalomonadales</taxon>
        <taxon>Thiohalophilaceae</taxon>
        <taxon>Thiohalophilus</taxon>
    </lineage>
</organism>
<dbReference type="RefSeq" id="WP_134085411.1">
    <property type="nucleotide sequence ID" value="NZ_SOQX01000012.1"/>
</dbReference>
<evidence type="ECO:0000256" key="6">
    <source>
        <dbReference type="PROSITE-ProRule" id="PRU00354"/>
    </source>
</evidence>
<keyword evidence="3 5" id="KW-0745">Spermidine biosynthesis</keyword>
<keyword evidence="2 5" id="KW-0808">Transferase</keyword>
<feature type="binding site" evidence="5">
    <location>
        <begin position="160"/>
        <end position="163"/>
    </location>
    <ligand>
        <name>spermidine</name>
        <dbReference type="ChEBI" id="CHEBI:57834"/>
    </ligand>
</feature>
<dbReference type="EC" id="2.5.1.16" evidence="5"/>
<comment type="function">
    <text evidence="5">Catalyzes the irreversible transfer of a propylamine group from the amino donor S-adenosylmethioninamine (decarboxy-AdoMet) to putrescine (1,4-diaminobutane) to yield spermidine.</text>
</comment>
<dbReference type="Proteomes" id="UP000294914">
    <property type="component" value="Unassembled WGS sequence"/>
</dbReference>
<feature type="binding site" evidence="5">
    <location>
        <position position="35"/>
    </location>
    <ligand>
        <name>S-methyl-5'-thioadenosine</name>
        <dbReference type="ChEBI" id="CHEBI:17509"/>
    </ligand>
</feature>
<dbReference type="GO" id="GO:0008295">
    <property type="term" value="P:spermidine biosynthetic process"/>
    <property type="evidence" value="ECO:0007669"/>
    <property type="project" value="UniProtKB-UniRule"/>
</dbReference>
<dbReference type="OrthoDB" id="9793120at2"/>
<dbReference type="CDD" id="cd02440">
    <property type="entry name" value="AdoMet_MTases"/>
    <property type="match status" value="1"/>
</dbReference>
<evidence type="ECO:0000313" key="10">
    <source>
        <dbReference type="EMBL" id="TDX96889.1"/>
    </source>
</evidence>
<evidence type="ECO:0000259" key="9">
    <source>
        <dbReference type="PROSITE" id="PS51006"/>
    </source>
</evidence>
<dbReference type="InterPro" id="IPR030374">
    <property type="entry name" value="PABS"/>
</dbReference>
<dbReference type="PANTHER" id="PTHR11558:SF11">
    <property type="entry name" value="SPERMIDINE SYNTHASE"/>
    <property type="match status" value="1"/>
</dbReference>
<dbReference type="Gene3D" id="2.30.140.10">
    <property type="entry name" value="Spermidine synthase, tetramerisation domain"/>
    <property type="match status" value="1"/>
</dbReference>
<dbReference type="InterPro" id="IPR001045">
    <property type="entry name" value="Spermi_synthase"/>
</dbReference>
<feature type="active site" description="Proton acceptor" evidence="5 6">
    <location>
        <position position="160"/>
    </location>
</feature>
<dbReference type="NCBIfam" id="TIGR00417">
    <property type="entry name" value="speE"/>
    <property type="match status" value="1"/>
</dbReference>
<feature type="binding site" evidence="5">
    <location>
        <begin position="141"/>
        <end position="142"/>
    </location>
    <ligand>
        <name>S-methyl-5'-thioadenosine</name>
        <dbReference type="ChEBI" id="CHEBI:17509"/>
    </ligand>
</feature>
<proteinExistence type="inferred from homology"/>
<dbReference type="PANTHER" id="PTHR11558">
    <property type="entry name" value="SPERMIDINE/SPERMINE SYNTHASE"/>
    <property type="match status" value="1"/>
</dbReference>
<dbReference type="UniPathway" id="UPA00248">
    <property type="reaction ID" value="UER00314"/>
</dbReference>
<feature type="binding site" evidence="5">
    <location>
        <position position="66"/>
    </location>
    <ligand>
        <name>spermidine</name>
        <dbReference type="ChEBI" id="CHEBI:57834"/>
    </ligand>
</feature>
<keyword evidence="4 5" id="KW-0620">Polyamine biosynthesis</keyword>
<evidence type="ECO:0000256" key="4">
    <source>
        <dbReference type="ARBA" id="ARBA00023115"/>
    </source>
</evidence>
<evidence type="ECO:0000256" key="8">
    <source>
        <dbReference type="RuleBase" id="RU003837"/>
    </source>
</evidence>
<dbReference type="PROSITE" id="PS51006">
    <property type="entry name" value="PABS_2"/>
    <property type="match status" value="1"/>
</dbReference>
<accession>A0A4V3H3B3</accession>
<evidence type="ECO:0000256" key="7">
    <source>
        <dbReference type="RuleBase" id="RU003836"/>
    </source>
</evidence>
<gene>
    <name evidence="5" type="primary">speE</name>
    <name evidence="10" type="ORF">EDC23_2821</name>
</gene>
<comment type="subunit">
    <text evidence="5">Homodimer or homotetramer.</text>
</comment>
<dbReference type="NCBIfam" id="NF002010">
    <property type="entry name" value="PRK00811.1"/>
    <property type="match status" value="1"/>
</dbReference>
<evidence type="ECO:0000256" key="3">
    <source>
        <dbReference type="ARBA" id="ARBA00023066"/>
    </source>
</evidence>
<dbReference type="GO" id="GO:0004766">
    <property type="term" value="F:spermidine synthase activity"/>
    <property type="evidence" value="ECO:0007669"/>
    <property type="project" value="UniProtKB-UniRule"/>
</dbReference>
<dbReference type="Gene3D" id="3.40.50.150">
    <property type="entry name" value="Vaccinia Virus protein VP39"/>
    <property type="match status" value="1"/>
</dbReference>
<dbReference type="Pfam" id="PF17284">
    <property type="entry name" value="Spermine_synt_N"/>
    <property type="match status" value="1"/>
</dbReference>
<dbReference type="SUPFAM" id="SSF53335">
    <property type="entry name" value="S-adenosyl-L-methionine-dependent methyltransferases"/>
    <property type="match status" value="1"/>
</dbReference>
<comment type="catalytic activity">
    <reaction evidence="5 8">
        <text>S-adenosyl 3-(methylsulfanyl)propylamine + putrescine = S-methyl-5'-thioadenosine + spermidine + H(+)</text>
        <dbReference type="Rhea" id="RHEA:12721"/>
        <dbReference type="ChEBI" id="CHEBI:15378"/>
        <dbReference type="ChEBI" id="CHEBI:17509"/>
        <dbReference type="ChEBI" id="CHEBI:57443"/>
        <dbReference type="ChEBI" id="CHEBI:57834"/>
        <dbReference type="ChEBI" id="CHEBI:326268"/>
        <dbReference type="EC" id="2.5.1.16"/>
    </reaction>
</comment>
<feature type="binding site" evidence="5">
    <location>
        <position position="110"/>
    </location>
    <ligand>
        <name>S-methyl-5'-thioadenosine</name>
        <dbReference type="ChEBI" id="CHEBI:17509"/>
    </ligand>
</feature>
<feature type="binding site" evidence="5">
    <location>
        <position position="167"/>
    </location>
    <ligand>
        <name>S-methyl-5'-thioadenosine</name>
        <dbReference type="ChEBI" id="CHEBI:17509"/>
    </ligand>
</feature>
<comment type="caution">
    <text evidence="10">The sequence shown here is derived from an EMBL/GenBank/DDBJ whole genome shotgun (WGS) entry which is preliminary data.</text>
</comment>
<dbReference type="Pfam" id="PF01564">
    <property type="entry name" value="Spermine_synth"/>
    <property type="match status" value="1"/>
</dbReference>
<evidence type="ECO:0000256" key="5">
    <source>
        <dbReference type="HAMAP-Rule" id="MF_00198"/>
    </source>
</evidence>
<dbReference type="InterPro" id="IPR037163">
    <property type="entry name" value="Spermidine_synt_N_sf"/>
</dbReference>